<dbReference type="GeneID" id="25313920"/>
<evidence type="ECO:0000313" key="3">
    <source>
        <dbReference type="Proteomes" id="UP000053958"/>
    </source>
</evidence>
<reference evidence="2 3" key="1">
    <citation type="submission" date="2015-04" db="EMBL/GenBank/DDBJ databases">
        <authorList>
            <person name="Heijne W.H."/>
            <person name="Fedorova N.D."/>
            <person name="Nierman W.C."/>
            <person name="Vollebregt A.W."/>
            <person name="Zhao Z."/>
            <person name="Wu L."/>
            <person name="Kumar M."/>
            <person name="Stam H."/>
            <person name="van den Berg M.A."/>
            <person name="Pel H.J."/>
        </authorList>
    </citation>
    <scope>NUCLEOTIDE SEQUENCE [LARGE SCALE GENOMIC DNA]</scope>
    <source>
        <strain evidence="2 3">CBS 393.64</strain>
    </source>
</reference>
<comment type="caution">
    <text evidence="2">The sequence shown here is derived from an EMBL/GenBank/DDBJ whole genome shotgun (WGS) entry which is preliminary data.</text>
</comment>
<protein>
    <submittedName>
        <fullName evidence="2">Uncharacterized protein</fullName>
    </submittedName>
</protein>
<keyword evidence="1" id="KW-0732">Signal</keyword>
<dbReference type="EMBL" id="LASV01000063">
    <property type="protein sequence ID" value="KKA24384.1"/>
    <property type="molecule type" value="Genomic_DNA"/>
</dbReference>
<dbReference type="AlphaFoldDB" id="A0A0F4Z1K0"/>
<dbReference type="Proteomes" id="UP000053958">
    <property type="component" value="Unassembled WGS sequence"/>
</dbReference>
<evidence type="ECO:0000313" key="2">
    <source>
        <dbReference type="EMBL" id="KKA24384.1"/>
    </source>
</evidence>
<dbReference type="RefSeq" id="XP_013330996.1">
    <property type="nucleotide sequence ID" value="XM_013475542.1"/>
</dbReference>
<organism evidence="2 3">
    <name type="scientific">Rasamsonia emersonii (strain ATCC 16479 / CBS 393.64 / IMI 116815)</name>
    <dbReference type="NCBI Taxonomy" id="1408163"/>
    <lineage>
        <taxon>Eukaryota</taxon>
        <taxon>Fungi</taxon>
        <taxon>Dikarya</taxon>
        <taxon>Ascomycota</taxon>
        <taxon>Pezizomycotina</taxon>
        <taxon>Eurotiomycetes</taxon>
        <taxon>Eurotiomycetidae</taxon>
        <taxon>Eurotiales</taxon>
        <taxon>Trichocomaceae</taxon>
        <taxon>Rasamsonia</taxon>
    </lineage>
</organism>
<evidence type="ECO:0000256" key="1">
    <source>
        <dbReference type="SAM" id="SignalP"/>
    </source>
</evidence>
<feature type="chain" id="PRO_5002482289" evidence="1">
    <location>
        <begin position="21"/>
        <end position="136"/>
    </location>
</feature>
<feature type="signal peptide" evidence="1">
    <location>
        <begin position="1"/>
        <end position="20"/>
    </location>
</feature>
<name>A0A0F4Z1K0_RASE3</name>
<gene>
    <name evidence="2" type="ORF">T310_1569</name>
</gene>
<proteinExistence type="predicted"/>
<accession>A0A0F4Z1K0</accession>
<sequence>MICLLLIPDICVLLLSWVYTLEYLQHNSFSTCLSLFEPKSRHGEALFWSFVKIKRKCWDGCDIVFEIIESSMSCRLPHVSIHPPYPRYVASYPMFEARLSSLISTHFFSAWRLLLFLSYSRPFLISQLLHSVEHRG</sequence>
<keyword evidence="3" id="KW-1185">Reference proteome</keyword>